<protein>
    <submittedName>
        <fullName evidence="3">DUF2399 domain-containing protein</fullName>
    </submittedName>
</protein>
<dbReference type="AlphaFoldDB" id="A0A5D0NHP0"/>
<dbReference type="InterPro" id="IPR024466">
    <property type="entry name" value="CHP02679_N"/>
</dbReference>
<feature type="domain" description="DUF2399" evidence="1">
    <location>
        <begin position="259"/>
        <end position="359"/>
    </location>
</feature>
<evidence type="ECO:0000313" key="3">
    <source>
        <dbReference type="EMBL" id="TYB43898.1"/>
    </source>
</evidence>
<evidence type="ECO:0000259" key="1">
    <source>
        <dbReference type="Pfam" id="PF09664"/>
    </source>
</evidence>
<evidence type="ECO:0000259" key="2">
    <source>
        <dbReference type="Pfam" id="PF11796"/>
    </source>
</evidence>
<dbReference type="Pfam" id="PF11796">
    <property type="entry name" value="DUF3323"/>
    <property type="match status" value="1"/>
</dbReference>
<dbReference type="InterPro" id="IPR024465">
    <property type="entry name" value="DUF2399"/>
</dbReference>
<dbReference type="RefSeq" id="WP_067896193.1">
    <property type="nucleotide sequence ID" value="NZ_VSFG01000005.1"/>
</dbReference>
<name>A0A5D0NHP0_9ACTN</name>
<proteinExistence type="predicted"/>
<dbReference type="STRING" id="1220554.GCA_001552135_05061"/>
<accession>A0A5D0NHP0</accession>
<gene>
    <name evidence="3" type="ORF">FXF69_23285</name>
</gene>
<feature type="domain" description="Conserved hypothetical protein CHP02679 N terminus" evidence="2">
    <location>
        <begin position="69"/>
        <end position="236"/>
    </location>
</feature>
<dbReference type="EMBL" id="VSFG01000005">
    <property type="protein sequence ID" value="TYB43898.1"/>
    <property type="molecule type" value="Genomic_DNA"/>
</dbReference>
<organism evidence="3 4">
    <name type="scientific">Actinomadura chibensis</name>
    <dbReference type="NCBI Taxonomy" id="392828"/>
    <lineage>
        <taxon>Bacteria</taxon>
        <taxon>Bacillati</taxon>
        <taxon>Actinomycetota</taxon>
        <taxon>Actinomycetes</taxon>
        <taxon>Streptosporangiales</taxon>
        <taxon>Thermomonosporaceae</taxon>
        <taxon>Actinomadura</taxon>
    </lineage>
</organism>
<dbReference type="Pfam" id="PF09664">
    <property type="entry name" value="DUF2399"/>
    <property type="match status" value="1"/>
</dbReference>
<keyword evidence="4" id="KW-1185">Reference proteome</keyword>
<sequence length="417" mass="45169">MSGILAGFARDPDFVPFWKALHDRLCAGRSADQIVTLKVTDLPLGALAELRTYLDTSTRRRRGRSAVTVEGTTTDVPLRELLQVTEASANEVALLAEQVTGRPVVNLAADRREAAGQRRELWEHADAAFPRLPRLVRRLKASGIGADVPKARRLITALAQVTEGVPYTPPVSLPKLAHDCAGDPHYFDLGGFNGGCLVYAVMEVTGHPEPTLPHHTRALLAEAGIFADRLTSTILLHRIRTTADGVIDRRLRESDVPVALTLLDLTRDPPTLAPQTVTVVENPSVLEAAMACGSDVPLACTSGHLRAVDHVFLQLARDQGVRLRYAGDLDHEGFQIAATVADQYGAELLAMDAETVTEAGPSPSSVPLRDRFAASLRSDLGLTHHAVFQEHDAVTRRILSPDLHDDTSGRTTLRARP</sequence>
<comment type="caution">
    <text evidence="3">The sequence shown here is derived from an EMBL/GenBank/DDBJ whole genome shotgun (WGS) entry which is preliminary data.</text>
</comment>
<reference evidence="3 4" key="1">
    <citation type="submission" date="2019-08" db="EMBL/GenBank/DDBJ databases">
        <title>Actinomadura sp. nov. CYP1-5 isolated from mountain soil.</title>
        <authorList>
            <person name="Songsumanus A."/>
            <person name="Kuncharoen N."/>
            <person name="Kudo T."/>
            <person name="Yuki M."/>
            <person name="Igarashi Y."/>
            <person name="Tanasupawat S."/>
        </authorList>
    </citation>
    <scope>NUCLEOTIDE SEQUENCE [LARGE SCALE GENOMIC DNA]</scope>
    <source>
        <strain evidence="3 4">JCM 14158</strain>
    </source>
</reference>
<dbReference type="Proteomes" id="UP000323380">
    <property type="component" value="Unassembled WGS sequence"/>
</dbReference>
<evidence type="ECO:0000313" key="4">
    <source>
        <dbReference type="Proteomes" id="UP000323380"/>
    </source>
</evidence>